<evidence type="ECO:0000256" key="1">
    <source>
        <dbReference type="SAM" id="MobiDB-lite"/>
    </source>
</evidence>
<proteinExistence type="predicted"/>
<feature type="transmembrane region" description="Helical" evidence="2">
    <location>
        <begin position="32"/>
        <end position="49"/>
    </location>
</feature>
<dbReference type="AlphaFoldDB" id="A0A3B0SE09"/>
<keyword evidence="2" id="KW-0812">Transmembrane</keyword>
<keyword evidence="2" id="KW-0472">Membrane</keyword>
<evidence type="ECO:0000313" key="3">
    <source>
        <dbReference type="EMBL" id="VAW03468.1"/>
    </source>
</evidence>
<feature type="compositionally biased region" description="Basic and acidic residues" evidence="1">
    <location>
        <begin position="1"/>
        <end position="23"/>
    </location>
</feature>
<evidence type="ECO:0000256" key="2">
    <source>
        <dbReference type="SAM" id="Phobius"/>
    </source>
</evidence>
<feature type="region of interest" description="Disordered" evidence="1">
    <location>
        <begin position="49"/>
        <end position="94"/>
    </location>
</feature>
<feature type="compositionally biased region" description="Basic and acidic residues" evidence="1">
    <location>
        <begin position="54"/>
        <end position="71"/>
    </location>
</feature>
<accession>A0A3B0SE09</accession>
<feature type="region of interest" description="Disordered" evidence="1">
    <location>
        <begin position="1"/>
        <end position="30"/>
    </location>
</feature>
<dbReference type="EMBL" id="UOEF01000374">
    <property type="protein sequence ID" value="VAW03468.1"/>
    <property type="molecule type" value="Genomic_DNA"/>
</dbReference>
<keyword evidence="2" id="KW-1133">Transmembrane helix</keyword>
<sequence length="94" mass="10169">MSDEKKATDQKKTTDEASKDKKSGKWTTGAKVGAAVGSAAIAAALIYAGRHQMKKNEEKGAKPKAGMRYENEPELDDEGDLAAEYDGYVNDEEE</sequence>
<reference evidence="3" key="1">
    <citation type="submission" date="2018-06" db="EMBL/GenBank/DDBJ databases">
        <authorList>
            <person name="Zhirakovskaya E."/>
        </authorList>
    </citation>
    <scope>NUCLEOTIDE SEQUENCE</scope>
</reference>
<feature type="compositionally biased region" description="Acidic residues" evidence="1">
    <location>
        <begin position="72"/>
        <end position="94"/>
    </location>
</feature>
<protein>
    <submittedName>
        <fullName evidence="3">Uncharacterized protein</fullName>
    </submittedName>
</protein>
<organism evidence="3">
    <name type="scientific">hydrothermal vent metagenome</name>
    <dbReference type="NCBI Taxonomy" id="652676"/>
    <lineage>
        <taxon>unclassified sequences</taxon>
        <taxon>metagenomes</taxon>
        <taxon>ecological metagenomes</taxon>
    </lineage>
</organism>
<name>A0A3B0SE09_9ZZZZ</name>
<gene>
    <name evidence="3" type="ORF">MNBD_ALPHA04-210</name>
</gene>